<evidence type="ECO:0000313" key="2">
    <source>
        <dbReference type="Proteomes" id="UP000018439"/>
    </source>
</evidence>
<organism evidence="1 2">
    <name type="scientific">Bacteroides coprosuis DSM 18011</name>
    <dbReference type="NCBI Taxonomy" id="679937"/>
    <lineage>
        <taxon>Bacteria</taxon>
        <taxon>Pseudomonadati</taxon>
        <taxon>Bacteroidota</taxon>
        <taxon>Bacteroidia</taxon>
        <taxon>Bacteroidales</taxon>
        <taxon>Bacteroidaceae</taxon>
        <taxon>Bacteroides</taxon>
    </lineage>
</organism>
<dbReference type="EMBL" id="CM001167">
    <property type="protein sequence ID" value="EGJ72065.1"/>
    <property type="molecule type" value="Genomic_DNA"/>
</dbReference>
<dbReference type="AlphaFoldDB" id="F3ZS44"/>
<dbReference type="eggNOG" id="ENOG50313RT">
    <property type="taxonomic scope" value="Bacteria"/>
</dbReference>
<accession>F3ZS44</accession>
<dbReference type="OrthoDB" id="1047064at2"/>
<protein>
    <submittedName>
        <fullName evidence="1">Uncharacterized protein</fullName>
    </submittedName>
</protein>
<keyword evidence="2" id="KW-1185">Reference proteome</keyword>
<gene>
    <name evidence="1" type="ORF">Bcop_1877</name>
</gene>
<evidence type="ECO:0000313" key="1">
    <source>
        <dbReference type="EMBL" id="EGJ72065.1"/>
    </source>
</evidence>
<dbReference type="HOGENOM" id="CLU_165939_0_0_10"/>
<dbReference type="Proteomes" id="UP000018439">
    <property type="component" value="Chromosome"/>
</dbReference>
<reference evidence="1 2" key="1">
    <citation type="journal article" date="2011" name="Stand. Genomic Sci.">
        <title>Non-contiguous finished genome sequence of Bacteroides coprosuis type strain (PC139).</title>
        <authorList>
            <person name="Land M."/>
            <person name="Held B."/>
            <person name="Gronow S."/>
            <person name="Abt B."/>
            <person name="Lucas S."/>
            <person name="Del Rio T.G."/>
            <person name="Nolan M."/>
            <person name="Tice H."/>
            <person name="Cheng J.F."/>
            <person name="Pitluck S."/>
            <person name="Liolios K."/>
            <person name="Pagani I."/>
            <person name="Ivanova N."/>
            <person name="Mavromatis K."/>
            <person name="Mikhailova N."/>
            <person name="Pati A."/>
            <person name="Tapia R."/>
            <person name="Han C."/>
            <person name="Goodwin L."/>
            <person name="Chen A."/>
            <person name="Palaniappan K."/>
            <person name="Hauser L."/>
            <person name="Brambilla E.M."/>
            <person name="Rohde M."/>
            <person name="Goker M."/>
            <person name="Detter J.C."/>
            <person name="Woyke T."/>
            <person name="Bristow J."/>
            <person name="Eisen J.A."/>
            <person name="Markowitz V."/>
            <person name="Hugenholtz P."/>
            <person name="Kyrpides N.C."/>
            <person name="Klenk H.P."/>
            <person name="Lapidus A."/>
        </authorList>
    </citation>
    <scope>NUCLEOTIDE SEQUENCE</scope>
    <source>
        <strain evidence="1 2">DSM 18011</strain>
    </source>
</reference>
<name>F3ZS44_9BACE</name>
<dbReference type="InterPro" id="IPR024401">
    <property type="entry name" value="WYL_prot"/>
</dbReference>
<sequence>MTNSMCSYYEEQEKLEAWKARLVQEFEFTEEEGADHVSRLIQMLQHMRKEAVILAYRLKTGKFTMVSATLMNYESWFKCPFIYTKLRNTIPFWNFEKKHWSTFEMENFMDWKAEFTL</sequence>
<proteinExistence type="predicted"/>
<dbReference type="Pfam" id="PF10902">
    <property type="entry name" value="WYL_2"/>
    <property type="match status" value="1"/>
</dbReference>